<dbReference type="Proteomes" id="UP000593567">
    <property type="component" value="Unassembled WGS sequence"/>
</dbReference>
<keyword evidence="4" id="KW-1185">Reference proteome</keyword>
<dbReference type="InterPro" id="IPR027417">
    <property type="entry name" value="P-loop_NTPase"/>
</dbReference>
<dbReference type="GO" id="GO:0008146">
    <property type="term" value="F:sulfotransferase activity"/>
    <property type="evidence" value="ECO:0007669"/>
    <property type="project" value="InterPro"/>
</dbReference>
<organism evidence="3 4">
    <name type="scientific">Bugula neritina</name>
    <name type="common">Brown bryozoan</name>
    <name type="synonym">Sertularia neritina</name>
    <dbReference type="NCBI Taxonomy" id="10212"/>
    <lineage>
        <taxon>Eukaryota</taxon>
        <taxon>Metazoa</taxon>
        <taxon>Spiralia</taxon>
        <taxon>Lophotrochozoa</taxon>
        <taxon>Bryozoa</taxon>
        <taxon>Gymnolaemata</taxon>
        <taxon>Cheilostomatida</taxon>
        <taxon>Flustrina</taxon>
        <taxon>Buguloidea</taxon>
        <taxon>Bugulidae</taxon>
        <taxon>Bugula</taxon>
    </lineage>
</organism>
<evidence type="ECO:0000259" key="2">
    <source>
        <dbReference type="Pfam" id="PF00685"/>
    </source>
</evidence>
<dbReference type="AlphaFoldDB" id="A0A7J7J9T8"/>
<protein>
    <recommendedName>
        <fullName evidence="2">Sulfotransferase domain-containing protein</fullName>
    </recommendedName>
</protein>
<evidence type="ECO:0000313" key="4">
    <source>
        <dbReference type="Proteomes" id="UP000593567"/>
    </source>
</evidence>
<dbReference type="EMBL" id="VXIV02002807">
    <property type="protein sequence ID" value="KAF6022773.1"/>
    <property type="molecule type" value="Genomic_DNA"/>
</dbReference>
<name>A0A7J7J9T8_BUGNE</name>
<comment type="caution">
    <text evidence="3">The sequence shown here is derived from an EMBL/GenBank/DDBJ whole genome shotgun (WGS) entry which is preliminary data.</text>
</comment>
<reference evidence="3" key="1">
    <citation type="submission" date="2020-06" db="EMBL/GenBank/DDBJ databases">
        <title>Draft genome of Bugula neritina, a colonial animal packing powerful symbionts and potential medicines.</title>
        <authorList>
            <person name="Rayko M."/>
        </authorList>
    </citation>
    <scope>NUCLEOTIDE SEQUENCE [LARGE SCALE GENOMIC DNA]</scope>
    <source>
        <strain evidence="3">Kwan_BN1</strain>
    </source>
</reference>
<dbReference type="Gene3D" id="3.40.50.300">
    <property type="entry name" value="P-loop containing nucleotide triphosphate hydrolases"/>
    <property type="match status" value="1"/>
</dbReference>
<sequence>MFSYCVARKIRAAVLKDSHPMKFVKVIAILLLLSIGLLISKEHIEENFFSNRRKSPHTPVAPPHPTATRMKSELMSPLNLTQCEGCNENAKPQPLSCTDIFQTVQDVKKSNYKIQLIAAAPGSGNDWCMLTLRELTGLKTGSVYHFSNLKSLKNVPENLLYYHTHYPYLKHMGAVGEYLDTHPQRVILLIRNPLDAGLSEYVRQIIAKKKNGTAKYSNADGVFTESHFLVRTSSKDISLAPALETHLLKFFQGWKKLHSYWLKEYKGELMVVLYSDLLKDPSLFEKMASFFGYDSQVSEERKTRLNCLYQHYERTAAMKRKRVPAIDNSKEPLLGKCMTDITVYSKYPVGNDYMYISVYNQNHPVY</sequence>
<dbReference type="InterPro" id="IPR051589">
    <property type="entry name" value="Sialate-O-sulfotransferase"/>
</dbReference>
<accession>A0A7J7J9T8</accession>
<dbReference type="PANTHER" id="PTHR45964:SF5">
    <property type="entry name" value="WSCD FAMILY MEMBER CG9164"/>
    <property type="match status" value="1"/>
</dbReference>
<dbReference type="InterPro" id="IPR000863">
    <property type="entry name" value="Sulfotransferase_dom"/>
</dbReference>
<feature type="domain" description="Sulfotransferase" evidence="2">
    <location>
        <begin position="175"/>
        <end position="337"/>
    </location>
</feature>
<evidence type="ECO:0000313" key="3">
    <source>
        <dbReference type="EMBL" id="KAF6022773.1"/>
    </source>
</evidence>
<dbReference type="Pfam" id="PF00685">
    <property type="entry name" value="Sulfotransfer_1"/>
    <property type="match status" value="1"/>
</dbReference>
<evidence type="ECO:0000256" key="1">
    <source>
        <dbReference type="ARBA" id="ARBA00010236"/>
    </source>
</evidence>
<dbReference type="OrthoDB" id="5985073at2759"/>
<dbReference type="SUPFAM" id="SSF52540">
    <property type="entry name" value="P-loop containing nucleoside triphosphate hydrolases"/>
    <property type="match status" value="1"/>
</dbReference>
<comment type="similarity">
    <text evidence="1">Belongs to the WSCD family.</text>
</comment>
<gene>
    <name evidence="3" type="ORF">EB796_018919</name>
</gene>
<dbReference type="PANTHER" id="PTHR45964">
    <property type="entry name" value="WSCD FAMILY MEMBER CG9164"/>
    <property type="match status" value="1"/>
</dbReference>
<proteinExistence type="inferred from homology"/>